<evidence type="ECO:0000313" key="11">
    <source>
        <dbReference type="EMBL" id="OAJ67268.1"/>
    </source>
</evidence>
<dbReference type="GO" id="GO:0006281">
    <property type="term" value="P:DNA repair"/>
    <property type="evidence" value="ECO:0007669"/>
    <property type="project" value="UniProtKB-KW"/>
</dbReference>
<keyword evidence="3" id="KW-0004">4Fe-4S</keyword>
<keyword evidence="4" id="KW-0479">Metal-binding</keyword>
<dbReference type="NCBIfam" id="TIGR03914">
    <property type="entry name" value="UDG_fam_dom"/>
    <property type="match status" value="1"/>
</dbReference>
<dbReference type="InterPro" id="IPR036895">
    <property type="entry name" value="Uracil-DNA_glycosylase-like_sf"/>
</dbReference>
<keyword evidence="7" id="KW-0408">Iron</keyword>
<dbReference type="PATRIC" id="fig|38307.3.peg.1924"/>
<evidence type="ECO:0000256" key="5">
    <source>
        <dbReference type="ARBA" id="ARBA00022763"/>
    </source>
</evidence>
<proteinExistence type="inferred from homology"/>
<evidence type="ECO:0000313" key="12">
    <source>
        <dbReference type="Proteomes" id="UP000077786"/>
    </source>
</evidence>
<dbReference type="OrthoDB" id="5290748at2"/>
<comment type="caution">
    <text evidence="11">The sequence shown here is derived from an EMBL/GenBank/DDBJ whole genome shotgun (WGS) entry which is preliminary data.</text>
</comment>
<dbReference type="Pfam" id="PF03167">
    <property type="entry name" value="UDG"/>
    <property type="match status" value="1"/>
</dbReference>
<dbReference type="InterPro" id="IPR005122">
    <property type="entry name" value="Uracil-DNA_glycosylase-like"/>
</dbReference>
<accession>A0A1B6VJP7</accession>
<dbReference type="AlphaFoldDB" id="A0A1B6VJP7"/>
<dbReference type="EMBL" id="LUTU01000008">
    <property type="protein sequence ID" value="OAJ67268.1"/>
    <property type="molecule type" value="Genomic_DNA"/>
</dbReference>
<evidence type="ECO:0000256" key="7">
    <source>
        <dbReference type="ARBA" id="ARBA00023004"/>
    </source>
</evidence>
<comment type="similarity">
    <text evidence="1">Belongs to the uracil-DNA glycosylase (UDG) superfamily. Type 4 (UDGa) family.</text>
</comment>
<evidence type="ECO:0000256" key="4">
    <source>
        <dbReference type="ARBA" id="ARBA00022723"/>
    </source>
</evidence>
<dbReference type="InterPro" id="IPR005273">
    <property type="entry name" value="Ura-DNA_glyco_family4"/>
</dbReference>
<reference evidence="11 12" key="1">
    <citation type="submission" date="2016-03" db="EMBL/GenBank/DDBJ databases">
        <title>Draft genome sequence of Gluconobacter cerinus strain CECT 9110.</title>
        <authorList>
            <person name="Sainz F."/>
            <person name="Mas A."/>
            <person name="Torija M.J."/>
        </authorList>
    </citation>
    <scope>NUCLEOTIDE SEQUENCE [LARGE SCALE GENOMIC DNA]</scope>
    <source>
        <strain evidence="11 12">CECT 9110</strain>
    </source>
</reference>
<dbReference type="PANTHER" id="PTHR33693:SF9">
    <property type="entry name" value="TYPE-4 URACIL-DNA GLYCOSYLASE"/>
    <property type="match status" value="1"/>
</dbReference>
<dbReference type="InterPro" id="IPR025404">
    <property type="entry name" value="DUF4130"/>
</dbReference>
<dbReference type="Gene3D" id="3.40.470.10">
    <property type="entry name" value="Uracil-DNA glycosylase-like domain"/>
    <property type="match status" value="1"/>
</dbReference>
<keyword evidence="8" id="KW-0411">Iron-sulfur</keyword>
<dbReference type="GO" id="GO:0051539">
    <property type="term" value="F:4 iron, 4 sulfur cluster binding"/>
    <property type="evidence" value="ECO:0007669"/>
    <property type="project" value="UniProtKB-KW"/>
</dbReference>
<dbReference type="Pfam" id="PF13566">
    <property type="entry name" value="DUF4130"/>
    <property type="match status" value="1"/>
</dbReference>
<dbReference type="CDD" id="cd10030">
    <property type="entry name" value="UDG-F4_TTUDGA_SPO1dp_like"/>
    <property type="match status" value="1"/>
</dbReference>
<evidence type="ECO:0000256" key="3">
    <source>
        <dbReference type="ARBA" id="ARBA00022485"/>
    </source>
</evidence>
<dbReference type="SMART" id="SM00986">
    <property type="entry name" value="UDG"/>
    <property type="match status" value="1"/>
</dbReference>
<dbReference type="GO" id="GO:0097506">
    <property type="term" value="F:deaminated base DNA N-glycosylase activity"/>
    <property type="evidence" value="ECO:0007669"/>
    <property type="project" value="UniProtKB-ARBA"/>
</dbReference>
<dbReference type="InterPro" id="IPR023875">
    <property type="entry name" value="DNA_repair_put"/>
</dbReference>
<organism evidence="11 12">
    <name type="scientific">Gluconobacter cerinus</name>
    <dbReference type="NCBI Taxonomy" id="38307"/>
    <lineage>
        <taxon>Bacteria</taxon>
        <taxon>Pseudomonadati</taxon>
        <taxon>Pseudomonadota</taxon>
        <taxon>Alphaproteobacteria</taxon>
        <taxon>Acetobacterales</taxon>
        <taxon>Acetobacteraceae</taxon>
        <taxon>Gluconobacter</taxon>
    </lineage>
</organism>
<evidence type="ECO:0000256" key="2">
    <source>
        <dbReference type="ARBA" id="ARBA00019403"/>
    </source>
</evidence>
<dbReference type="InterPro" id="IPR051536">
    <property type="entry name" value="UDG_Type-4/5"/>
</dbReference>
<dbReference type="SUPFAM" id="SSF52141">
    <property type="entry name" value="Uracil-DNA glycosylase-like"/>
    <property type="match status" value="1"/>
</dbReference>
<keyword evidence="5" id="KW-0227">DNA damage</keyword>
<dbReference type="RefSeq" id="WP_064274610.1">
    <property type="nucleotide sequence ID" value="NZ_LUTU01000008.1"/>
</dbReference>
<protein>
    <recommendedName>
        <fullName evidence="2">Type-4 uracil-DNA glycosylase</fullName>
    </recommendedName>
</protein>
<dbReference type="SMART" id="SM00987">
    <property type="entry name" value="UreE_C"/>
    <property type="match status" value="1"/>
</dbReference>
<feature type="domain" description="Uracil-DNA glycosylase-like" evidence="10">
    <location>
        <begin position="313"/>
        <end position="474"/>
    </location>
</feature>
<evidence type="ECO:0000256" key="6">
    <source>
        <dbReference type="ARBA" id="ARBA00022801"/>
    </source>
</evidence>
<dbReference type="GO" id="GO:0046872">
    <property type="term" value="F:metal ion binding"/>
    <property type="evidence" value="ECO:0007669"/>
    <property type="project" value="UniProtKB-KW"/>
</dbReference>
<sequence length="480" mass="54447">MPVTVRLADTSAFEGWREKARMALQRDIPPDKILWRYPEADLDLFHAAENQTFEGEVVRDVRLKASNLPLLKDVLCHSSADRFALAYRLLWRLQIDPNLLSVVTDQDVAQARRMVHQVRRAAHKMTAFVRFREQGTSETGRRRFLSWFEPDHHVLEKVSSFFAGRFADMDWMILTPRGSLRWDGETVHCSFEPCEKQVLDDDVDQLWQTYYASTFNPARVRTKAMRNEMPQRYWHNLPEANLIPHLVAQAEKRVAEMAAQEALPAPKFHQALQIRQKAAPAAVPTAGSWADLKQQIRTCQACSLHCHATQAVLGEGPETAKIMLVGEQPGDQEDLAGRPFVGPAGSLLKECMAEAGVEPQALYMTNAVKHFRFTTRGRRRIHQTPGAEHVQACQPWLRQEIALVRPQLVVTLGATALRAVAGPTAQLKDFRGLMREDAQGGHRHLSLAHPSWILRLGPTEQAEQERQRLIEGLRKMQTAL</sequence>
<evidence type="ECO:0000256" key="8">
    <source>
        <dbReference type="ARBA" id="ARBA00023014"/>
    </source>
</evidence>
<dbReference type="Proteomes" id="UP000077786">
    <property type="component" value="Unassembled WGS sequence"/>
</dbReference>
<dbReference type="PANTHER" id="PTHR33693">
    <property type="entry name" value="TYPE-5 URACIL-DNA GLYCOSYLASE"/>
    <property type="match status" value="1"/>
</dbReference>
<evidence type="ECO:0000259" key="10">
    <source>
        <dbReference type="SMART" id="SM00986"/>
    </source>
</evidence>
<evidence type="ECO:0000256" key="1">
    <source>
        <dbReference type="ARBA" id="ARBA00006521"/>
    </source>
</evidence>
<keyword evidence="6" id="KW-0378">Hydrolase</keyword>
<evidence type="ECO:0000256" key="9">
    <source>
        <dbReference type="ARBA" id="ARBA00023204"/>
    </source>
</evidence>
<name>A0A1B6VJP7_9PROT</name>
<dbReference type="NCBIfam" id="TIGR03915">
    <property type="entry name" value="SAM_7_link_chp"/>
    <property type="match status" value="1"/>
</dbReference>
<gene>
    <name evidence="11" type="ORF">A0123_01864</name>
</gene>
<keyword evidence="9" id="KW-0234">DNA repair</keyword>